<keyword evidence="3" id="KW-1185">Reference proteome</keyword>
<sequence>MPRNGDGSSDNGPFEEAKQDILHGAGPKESGEVARAKNTASMPEHDKGDALPGLNGSGGGYSLPSTGNDGKGPLG</sequence>
<comment type="caution">
    <text evidence="2">The sequence shown here is derived from an EMBL/GenBank/DDBJ whole genome shotgun (WGS) entry which is preliminary data.</text>
</comment>
<evidence type="ECO:0000256" key="1">
    <source>
        <dbReference type="SAM" id="MobiDB-lite"/>
    </source>
</evidence>
<feature type="compositionally biased region" description="Polar residues" evidence="1">
    <location>
        <begin position="1"/>
        <end position="11"/>
    </location>
</feature>
<accession>A0A8K0RDB5</accession>
<reference evidence="2" key="1">
    <citation type="journal article" date="2021" name="Nat. Commun.">
        <title>Genetic determinants of endophytism in the Arabidopsis root mycobiome.</title>
        <authorList>
            <person name="Mesny F."/>
            <person name="Miyauchi S."/>
            <person name="Thiergart T."/>
            <person name="Pickel B."/>
            <person name="Atanasova L."/>
            <person name="Karlsson M."/>
            <person name="Huettel B."/>
            <person name="Barry K.W."/>
            <person name="Haridas S."/>
            <person name="Chen C."/>
            <person name="Bauer D."/>
            <person name="Andreopoulos W."/>
            <person name="Pangilinan J."/>
            <person name="LaButti K."/>
            <person name="Riley R."/>
            <person name="Lipzen A."/>
            <person name="Clum A."/>
            <person name="Drula E."/>
            <person name="Henrissat B."/>
            <person name="Kohler A."/>
            <person name="Grigoriev I.V."/>
            <person name="Martin F.M."/>
            <person name="Hacquard S."/>
        </authorList>
    </citation>
    <scope>NUCLEOTIDE SEQUENCE</scope>
    <source>
        <strain evidence="2">MPI-SDFR-AT-0120</strain>
    </source>
</reference>
<gene>
    <name evidence="2" type="ORF">FB567DRAFT_587905</name>
</gene>
<evidence type="ECO:0000313" key="3">
    <source>
        <dbReference type="Proteomes" id="UP000813461"/>
    </source>
</evidence>
<dbReference type="Proteomes" id="UP000813461">
    <property type="component" value="Unassembled WGS sequence"/>
</dbReference>
<dbReference type="OrthoDB" id="3439627at2759"/>
<proteinExistence type="predicted"/>
<feature type="region of interest" description="Disordered" evidence="1">
    <location>
        <begin position="1"/>
        <end position="75"/>
    </location>
</feature>
<name>A0A8K0RDB5_9PLEO</name>
<dbReference type="EMBL" id="JAGMVJ010000002">
    <property type="protein sequence ID" value="KAH7093474.1"/>
    <property type="molecule type" value="Genomic_DNA"/>
</dbReference>
<dbReference type="AlphaFoldDB" id="A0A8K0RDB5"/>
<organism evidence="2 3">
    <name type="scientific">Paraphoma chrysanthemicola</name>
    <dbReference type="NCBI Taxonomy" id="798071"/>
    <lineage>
        <taxon>Eukaryota</taxon>
        <taxon>Fungi</taxon>
        <taxon>Dikarya</taxon>
        <taxon>Ascomycota</taxon>
        <taxon>Pezizomycotina</taxon>
        <taxon>Dothideomycetes</taxon>
        <taxon>Pleosporomycetidae</taxon>
        <taxon>Pleosporales</taxon>
        <taxon>Pleosporineae</taxon>
        <taxon>Phaeosphaeriaceae</taxon>
        <taxon>Paraphoma</taxon>
    </lineage>
</organism>
<evidence type="ECO:0000313" key="2">
    <source>
        <dbReference type="EMBL" id="KAH7093474.1"/>
    </source>
</evidence>
<protein>
    <submittedName>
        <fullName evidence="2">Uncharacterized protein</fullName>
    </submittedName>
</protein>